<sequence>MSVSERFSKKSDRGKKNRSSTDSSGMTSRHTGGSIGYDEHRMRLFERRVNEQVQQQVSKQVQQKVSEQVQQQVADLERRMQEKMQHQMDLLLSKIRNPP</sequence>
<keyword evidence="1" id="KW-0175">Coiled coil</keyword>
<evidence type="ECO:0000256" key="1">
    <source>
        <dbReference type="SAM" id="Coils"/>
    </source>
</evidence>
<feature type="compositionally biased region" description="Polar residues" evidence="2">
    <location>
        <begin position="20"/>
        <end position="31"/>
    </location>
</feature>
<name>A0AAD8NMV7_TARER</name>
<protein>
    <submittedName>
        <fullName evidence="3">Uncharacterized protein</fullName>
    </submittedName>
</protein>
<evidence type="ECO:0000313" key="3">
    <source>
        <dbReference type="EMBL" id="KAK1414226.1"/>
    </source>
</evidence>
<proteinExistence type="predicted"/>
<comment type="caution">
    <text evidence="3">The sequence shown here is derived from an EMBL/GenBank/DDBJ whole genome shotgun (WGS) entry which is preliminary data.</text>
</comment>
<feature type="region of interest" description="Disordered" evidence="2">
    <location>
        <begin position="1"/>
        <end position="40"/>
    </location>
</feature>
<reference evidence="3" key="1">
    <citation type="journal article" date="2023" name="bioRxiv">
        <title>Improved chromosome-level genome assembly for marigold (Tagetes erecta).</title>
        <authorList>
            <person name="Jiang F."/>
            <person name="Yuan L."/>
            <person name="Wang S."/>
            <person name="Wang H."/>
            <person name="Xu D."/>
            <person name="Wang A."/>
            <person name="Fan W."/>
        </authorList>
    </citation>
    <scope>NUCLEOTIDE SEQUENCE</scope>
    <source>
        <strain evidence="3">WSJ</strain>
        <tissue evidence="3">Leaf</tissue>
    </source>
</reference>
<dbReference type="EMBL" id="JAUHHV010000008">
    <property type="protein sequence ID" value="KAK1414226.1"/>
    <property type="molecule type" value="Genomic_DNA"/>
</dbReference>
<evidence type="ECO:0000256" key="2">
    <source>
        <dbReference type="SAM" id="MobiDB-lite"/>
    </source>
</evidence>
<organism evidence="3 4">
    <name type="scientific">Tagetes erecta</name>
    <name type="common">African marigold</name>
    <dbReference type="NCBI Taxonomy" id="13708"/>
    <lineage>
        <taxon>Eukaryota</taxon>
        <taxon>Viridiplantae</taxon>
        <taxon>Streptophyta</taxon>
        <taxon>Embryophyta</taxon>
        <taxon>Tracheophyta</taxon>
        <taxon>Spermatophyta</taxon>
        <taxon>Magnoliopsida</taxon>
        <taxon>eudicotyledons</taxon>
        <taxon>Gunneridae</taxon>
        <taxon>Pentapetalae</taxon>
        <taxon>asterids</taxon>
        <taxon>campanulids</taxon>
        <taxon>Asterales</taxon>
        <taxon>Asteraceae</taxon>
        <taxon>Asteroideae</taxon>
        <taxon>Heliantheae alliance</taxon>
        <taxon>Tageteae</taxon>
        <taxon>Tagetes</taxon>
    </lineage>
</organism>
<keyword evidence="4" id="KW-1185">Reference proteome</keyword>
<feature type="coiled-coil region" evidence="1">
    <location>
        <begin position="59"/>
        <end position="86"/>
    </location>
</feature>
<accession>A0AAD8NMV7</accession>
<feature type="compositionally biased region" description="Basic and acidic residues" evidence="2">
    <location>
        <begin position="1"/>
        <end position="11"/>
    </location>
</feature>
<dbReference type="AlphaFoldDB" id="A0AAD8NMV7"/>
<dbReference type="Proteomes" id="UP001229421">
    <property type="component" value="Unassembled WGS sequence"/>
</dbReference>
<evidence type="ECO:0000313" key="4">
    <source>
        <dbReference type="Proteomes" id="UP001229421"/>
    </source>
</evidence>
<gene>
    <name evidence="3" type="ORF">QVD17_29968</name>
</gene>